<dbReference type="RefSeq" id="WP_156331761.1">
    <property type="nucleotide sequence ID" value="NZ_CP159837.1"/>
</dbReference>
<reference evidence="1" key="1">
    <citation type="submission" date="2024-07" db="EMBL/GenBank/DDBJ databases">
        <authorList>
            <person name="Kim Y.J."/>
            <person name="Jeong J.Y."/>
        </authorList>
    </citation>
    <scope>NUCLEOTIDE SEQUENCE</scope>
    <source>
        <strain evidence="1">GIHE-MW2</strain>
    </source>
</reference>
<gene>
    <name evidence="1" type="ORF">ABWT76_005402</name>
</gene>
<organism evidence="1">
    <name type="scientific">Planktothricoides raciborskii GIHE-MW2</name>
    <dbReference type="NCBI Taxonomy" id="2792601"/>
    <lineage>
        <taxon>Bacteria</taxon>
        <taxon>Bacillati</taxon>
        <taxon>Cyanobacteriota</taxon>
        <taxon>Cyanophyceae</taxon>
        <taxon>Oscillatoriophycideae</taxon>
        <taxon>Oscillatoriales</taxon>
        <taxon>Oscillatoriaceae</taxon>
        <taxon>Planktothricoides</taxon>
    </lineage>
</organism>
<protein>
    <submittedName>
        <fullName evidence="1">Uncharacterized protein</fullName>
    </submittedName>
</protein>
<evidence type="ECO:0000313" key="1">
    <source>
        <dbReference type="EMBL" id="XCM36629.1"/>
    </source>
</evidence>
<accession>A0AAU8JET7</accession>
<dbReference type="AlphaFoldDB" id="A0AAU8JET7"/>
<name>A0AAU8JET7_9CYAN</name>
<sequence length="51" mass="5991">MALQLLHQGDSQEIQAKVLVNVACLIEHWQKPIRESYCFFGDIKVAYKWEI</sequence>
<proteinExistence type="predicted"/>
<dbReference type="EMBL" id="CP159837">
    <property type="protein sequence ID" value="XCM36629.1"/>
    <property type="molecule type" value="Genomic_DNA"/>
</dbReference>